<name>A0A662ZFI3_9GAMM</name>
<dbReference type="EMBL" id="FOXF01000001">
    <property type="protein sequence ID" value="SFO96668.1"/>
    <property type="molecule type" value="Genomic_DNA"/>
</dbReference>
<dbReference type="AlphaFoldDB" id="A0A662ZFI3"/>
<accession>A0A662ZFI3</accession>
<dbReference type="Proteomes" id="UP000243745">
    <property type="component" value="Unassembled WGS sequence"/>
</dbReference>
<evidence type="ECO:0000313" key="2">
    <source>
        <dbReference type="Proteomes" id="UP000243745"/>
    </source>
</evidence>
<keyword evidence="2" id="KW-1185">Reference proteome</keyword>
<proteinExistence type="predicted"/>
<protein>
    <submittedName>
        <fullName evidence="1">Uncharacterized protein</fullName>
    </submittedName>
</protein>
<reference evidence="1 2" key="1">
    <citation type="submission" date="2016-10" db="EMBL/GenBank/DDBJ databases">
        <authorList>
            <person name="Varghese N."/>
            <person name="Submissions S."/>
        </authorList>
    </citation>
    <scope>NUCLEOTIDE SEQUENCE [LARGE SCALE GENOMIC DNA]</scope>
    <source>
        <strain evidence="1 2">DSM 1361</strain>
    </source>
</reference>
<sequence length="430" mass="48449">MASGVNQKVGGTELIKRFLSSLNQGAELITAAYSGNLEEIPEEQSNIFSQLKGQRVLMQIQGKYKLNPNLTSMLNYLLAHSNSRHIEIDLISRLKTLDRIILSYLEHRQAGEDSLAEEVLGDIEQMTFDITFTAQDAVYSLANRIQTQFGFVRSIKDKITENEAAINTATRLVDNFTAFTFTHMMEFINQDTPNSPLFGILCSGLLNELANCQRDLNVILIQLRNMLATFRSEVHKTNILKAFHEHYSKNPDYQPKNYADYEKPDELFIRAADIAPEGSAHADMNSDSEKYNESLSVLVSELNRKDASVPERTDTLDSSGGLDEAPEIKSEAIVLDDITEDLTALFRRCISTGQPVSATEYLREHGLSHIPSHWLFAVGAFYEDMPPENRKYFECSFIGHNQYHEILGELGENQIGDKILEDIVISTRGL</sequence>
<evidence type="ECO:0000313" key="1">
    <source>
        <dbReference type="EMBL" id="SFO96668.1"/>
    </source>
</evidence>
<dbReference type="RefSeq" id="WP_093139793.1">
    <property type="nucleotide sequence ID" value="NZ_FOXF01000001.1"/>
</dbReference>
<organism evidence="1 2">
    <name type="scientific">Ruminobacter amylophilus</name>
    <dbReference type="NCBI Taxonomy" id="867"/>
    <lineage>
        <taxon>Bacteria</taxon>
        <taxon>Pseudomonadati</taxon>
        <taxon>Pseudomonadota</taxon>
        <taxon>Gammaproteobacteria</taxon>
        <taxon>Aeromonadales</taxon>
        <taxon>Succinivibrionaceae</taxon>
        <taxon>Ruminobacter</taxon>
    </lineage>
</organism>
<gene>
    <name evidence="1" type="ORF">SAMN02910344_00030</name>
</gene>
<dbReference type="OrthoDB" id="8565078at2"/>